<proteinExistence type="predicted"/>
<sequence>MLIKIAMGLGTKGFKTLTVKMILNILLQKNSNQIQFGVKLCLMAMERLELKWESGLTITLRGSINYYLILEFVNRMTSKELESLR</sequence>
<dbReference type="EMBL" id="MW491754">
    <property type="protein sequence ID" value="UAU42857.1"/>
    <property type="molecule type" value="Viral_cRNA"/>
</dbReference>
<reference evidence="1" key="2">
    <citation type="submission" date="2021-01" db="EMBL/GenBank/DDBJ databases">
        <authorList>
            <person name="Luo D."/>
            <person name="Zhou Z."/>
            <person name="Ge X."/>
            <person name="Shi Z."/>
            <person name="Bourhy H."/>
            <person name="Marc G."/>
            <person name="Dacheux L."/>
        </authorList>
    </citation>
    <scope>NUCLEOTIDE SEQUENCE</scope>
    <source>
        <strain evidence="1">0408RCA</strain>
    </source>
</reference>
<protein>
    <submittedName>
        <fullName evidence="1">Uncharacterized protein</fullName>
    </submittedName>
</protein>
<name>A0AAE8XCH4_9RHAB</name>
<dbReference type="KEGG" id="vg:80539667"/>
<dbReference type="GeneID" id="80539667"/>
<organism evidence="1 2">
    <name type="scientific">Sandjimba virus</name>
    <dbReference type="NCBI Taxonomy" id="380432"/>
    <lineage>
        <taxon>Viruses</taxon>
        <taxon>Riboviria</taxon>
        <taxon>Orthornavirae</taxon>
        <taxon>Negarnaviricota</taxon>
        <taxon>Haploviricotina</taxon>
        <taxon>Monjiviricetes</taxon>
        <taxon>Mononegavirales</taxon>
        <taxon>Rhabdoviridae</taxon>
        <taxon>Alpharhabdovirinae</taxon>
        <taxon>Sunrhavirus</taxon>
        <taxon>Sunrhavirus sandjimba</taxon>
    </lineage>
</organism>
<keyword evidence="2" id="KW-1185">Reference proteome</keyword>
<gene>
    <name evidence="1" type="primary">U3</name>
</gene>
<dbReference type="Proteomes" id="UP000830449">
    <property type="component" value="Segment"/>
</dbReference>
<accession>A0AAE8XCH4</accession>
<dbReference type="RefSeq" id="YP_010800994.1">
    <property type="nucleotide sequence ID" value="NC_076932.1"/>
</dbReference>
<reference evidence="1" key="1">
    <citation type="journal article" date="2021" name="Viruses">
        <title>Genome Characterization of Bird-Related Rhabdoviruses Circulating in Africa.</title>
        <authorList>
            <person name="Luo D.-S."/>
            <person name="Zhou Z.-J."/>
            <person name="Ge X.-Y."/>
            <person name="Bourhy H."/>
            <person name="Shi Z.-L."/>
            <person name="Grandadam M."/>
            <person name="Dacheux L."/>
        </authorList>
    </citation>
    <scope>NUCLEOTIDE SEQUENCE</scope>
    <source>
        <strain evidence="1">0408RCA</strain>
    </source>
</reference>
<evidence type="ECO:0000313" key="1">
    <source>
        <dbReference type="EMBL" id="UAU42857.1"/>
    </source>
</evidence>
<evidence type="ECO:0000313" key="2">
    <source>
        <dbReference type="Proteomes" id="UP000830449"/>
    </source>
</evidence>